<dbReference type="PANTHER" id="PTHR33204:SF18">
    <property type="entry name" value="TRANSCRIPTIONAL REGULATORY PROTEIN"/>
    <property type="match status" value="1"/>
</dbReference>
<dbReference type="PANTHER" id="PTHR33204">
    <property type="entry name" value="TRANSCRIPTIONAL REGULATOR, MARR FAMILY"/>
    <property type="match status" value="1"/>
</dbReference>
<feature type="domain" description="HTH hxlR-type" evidence="5">
    <location>
        <begin position="8"/>
        <end position="105"/>
    </location>
</feature>
<evidence type="ECO:0000256" key="4">
    <source>
        <dbReference type="SAM" id="MobiDB-lite"/>
    </source>
</evidence>
<dbReference type="Proteomes" id="UP000007809">
    <property type="component" value="Chromosome"/>
</dbReference>
<dbReference type="HOGENOM" id="CLU_076095_1_0_11"/>
<dbReference type="Pfam" id="PF01638">
    <property type="entry name" value="HxlR"/>
    <property type="match status" value="1"/>
</dbReference>
<evidence type="ECO:0000259" key="5">
    <source>
        <dbReference type="PROSITE" id="PS51118"/>
    </source>
</evidence>
<evidence type="ECO:0000313" key="6">
    <source>
        <dbReference type="EMBL" id="AEA25966.1"/>
    </source>
</evidence>
<feature type="compositionally biased region" description="Polar residues" evidence="4">
    <location>
        <begin position="222"/>
        <end position="238"/>
    </location>
</feature>
<sequence>MRTYGQYCPLARASEILASRWTPLVIRNLMFGADTFSAIASGVPQMSRSMLVTRLDELERAGVISAVPKPRGRGRRYLLTEAGRDLATVVTALSEWGERWVEIGPAHTDPGFALWAWCRVQLDRAALPTGRVVVAFVFRDQPRGNQHFWLLVENHSAEVCYTDPGGEPALFVDAESAAFVDWHRGRLSWDQARRSGRIEVHGDRRIAAQLPTWNRYEPEVMTHTQPTTGRRCGSSTEGASHPPPGVRSRRPRVAQVHGAAREDPLLDQL</sequence>
<dbReference type="OrthoDB" id="9792527at2"/>
<evidence type="ECO:0000256" key="3">
    <source>
        <dbReference type="ARBA" id="ARBA00023163"/>
    </source>
</evidence>
<dbReference type="KEGG" id="pdx:Psed_3796"/>
<gene>
    <name evidence="6" type="ordered locus">Psed_3796</name>
</gene>
<dbReference type="PROSITE" id="PS51118">
    <property type="entry name" value="HTH_HXLR"/>
    <property type="match status" value="1"/>
</dbReference>
<organism evidence="6 7">
    <name type="scientific">Pseudonocardia dioxanivorans (strain ATCC 55486 / DSM 44775 / JCM 13855 / CB1190)</name>
    <dbReference type="NCBI Taxonomy" id="675635"/>
    <lineage>
        <taxon>Bacteria</taxon>
        <taxon>Bacillati</taxon>
        <taxon>Actinomycetota</taxon>
        <taxon>Actinomycetes</taxon>
        <taxon>Pseudonocardiales</taxon>
        <taxon>Pseudonocardiaceae</taxon>
        <taxon>Pseudonocardia</taxon>
    </lineage>
</organism>
<dbReference type="Gene3D" id="1.10.10.10">
    <property type="entry name" value="Winged helix-like DNA-binding domain superfamily/Winged helix DNA-binding domain"/>
    <property type="match status" value="1"/>
</dbReference>
<reference evidence="6 7" key="1">
    <citation type="journal article" date="2011" name="J. Bacteriol.">
        <title>Genome sequence of the 1,4-dioxane-degrading Pseudonocardia dioxanivorans strain CB1190.</title>
        <authorList>
            <person name="Sales C.M."/>
            <person name="Mahendra S."/>
            <person name="Grostern A."/>
            <person name="Parales R.E."/>
            <person name="Goodwin L.A."/>
            <person name="Woyke T."/>
            <person name="Nolan M."/>
            <person name="Lapidus A."/>
            <person name="Chertkov O."/>
            <person name="Ovchinnikova G."/>
            <person name="Sczyrba A."/>
            <person name="Alvarez-Cohen L."/>
        </authorList>
    </citation>
    <scope>NUCLEOTIDE SEQUENCE [LARGE SCALE GENOMIC DNA]</scope>
    <source>
        <strain evidence="7">ATCC 55486 / DSM 44775 / JCM 13855 / CB1190</strain>
    </source>
</reference>
<dbReference type="InterPro" id="IPR036390">
    <property type="entry name" value="WH_DNA-bd_sf"/>
</dbReference>
<feature type="compositionally biased region" description="Basic and acidic residues" evidence="4">
    <location>
        <begin position="259"/>
        <end position="269"/>
    </location>
</feature>
<name>F4CLC4_PSEUX</name>
<accession>F4CLC4</accession>
<dbReference type="RefSeq" id="WP_013675884.1">
    <property type="nucleotide sequence ID" value="NC_015312.1"/>
</dbReference>
<dbReference type="GO" id="GO:0003677">
    <property type="term" value="F:DNA binding"/>
    <property type="evidence" value="ECO:0007669"/>
    <property type="project" value="UniProtKB-KW"/>
</dbReference>
<dbReference type="Gene3D" id="3.30.1050.10">
    <property type="entry name" value="SCP2 sterol-binding domain"/>
    <property type="match status" value="1"/>
</dbReference>
<keyword evidence="2" id="KW-0238">DNA-binding</keyword>
<dbReference type="EMBL" id="CP002593">
    <property type="protein sequence ID" value="AEA25966.1"/>
    <property type="molecule type" value="Genomic_DNA"/>
</dbReference>
<proteinExistence type="predicted"/>
<dbReference type="InterPro" id="IPR002577">
    <property type="entry name" value="HTH_HxlR"/>
</dbReference>
<protein>
    <submittedName>
        <fullName evidence="6">Transcriptional regulator, HxlR family</fullName>
    </submittedName>
</protein>
<keyword evidence="3" id="KW-0804">Transcription</keyword>
<dbReference type="STRING" id="675635.Psed_3796"/>
<dbReference type="eggNOG" id="COG1733">
    <property type="taxonomic scope" value="Bacteria"/>
</dbReference>
<feature type="region of interest" description="Disordered" evidence="4">
    <location>
        <begin position="218"/>
        <end position="269"/>
    </location>
</feature>
<evidence type="ECO:0000313" key="7">
    <source>
        <dbReference type="Proteomes" id="UP000007809"/>
    </source>
</evidence>
<dbReference type="InterPro" id="IPR036527">
    <property type="entry name" value="SCP2_sterol-bd_dom_sf"/>
</dbReference>
<dbReference type="SUPFAM" id="SSF55718">
    <property type="entry name" value="SCP-like"/>
    <property type="match status" value="1"/>
</dbReference>
<dbReference type="InterPro" id="IPR036388">
    <property type="entry name" value="WH-like_DNA-bd_sf"/>
</dbReference>
<keyword evidence="7" id="KW-1185">Reference proteome</keyword>
<evidence type="ECO:0000256" key="2">
    <source>
        <dbReference type="ARBA" id="ARBA00023125"/>
    </source>
</evidence>
<dbReference type="AlphaFoldDB" id="F4CLC4"/>
<keyword evidence="1" id="KW-0805">Transcription regulation</keyword>
<evidence type="ECO:0000256" key="1">
    <source>
        <dbReference type="ARBA" id="ARBA00023015"/>
    </source>
</evidence>
<dbReference type="SUPFAM" id="SSF46785">
    <property type="entry name" value="Winged helix' DNA-binding domain"/>
    <property type="match status" value="1"/>
</dbReference>